<dbReference type="GO" id="GO:0016987">
    <property type="term" value="F:sigma factor activity"/>
    <property type="evidence" value="ECO:0007669"/>
    <property type="project" value="UniProtKB-KW"/>
</dbReference>
<reference evidence="9" key="1">
    <citation type="submission" date="2017-08" db="EMBL/GenBank/DDBJ databases">
        <authorList>
            <person name="Varghese N."/>
            <person name="Submissions S."/>
        </authorList>
    </citation>
    <scope>NUCLEOTIDE SEQUENCE [LARGE SCALE GENOMIC DNA]</scope>
    <source>
        <strain evidence="9">USBA17B2</strain>
    </source>
</reference>
<dbReference type="PANTHER" id="PTHR43133">
    <property type="entry name" value="RNA POLYMERASE ECF-TYPE SIGMA FACTO"/>
    <property type="match status" value="1"/>
</dbReference>
<dbReference type="SUPFAM" id="SSF88946">
    <property type="entry name" value="Sigma2 domain of RNA polymerase sigma factors"/>
    <property type="match status" value="1"/>
</dbReference>
<evidence type="ECO:0000256" key="6">
    <source>
        <dbReference type="SAM" id="MobiDB-lite"/>
    </source>
</evidence>
<gene>
    <name evidence="8" type="ORF">SAMN05421879_101659</name>
</gene>
<keyword evidence="5" id="KW-0804">Transcription</keyword>
<dbReference type="STRING" id="1122622.GCA_000421185_03436"/>
<dbReference type="InterPro" id="IPR039425">
    <property type="entry name" value="RNA_pol_sigma-70-like"/>
</dbReference>
<name>A0A285VEZ5_9MICO</name>
<proteinExistence type="inferred from homology"/>
<dbReference type="SUPFAM" id="SSF88659">
    <property type="entry name" value="Sigma3 and sigma4 domains of RNA polymerase sigma factors"/>
    <property type="match status" value="1"/>
</dbReference>
<evidence type="ECO:0000256" key="2">
    <source>
        <dbReference type="ARBA" id="ARBA00023015"/>
    </source>
</evidence>
<dbReference type="AlphaFoldDB" id="A0A285VEZ5"/>
<dbReference type="Proteomes" id="UP000219688">
    <property type="component" value="Unassembled WGS sequence"/>
</dbReference>
<dbReference type="Pfam" id="PF04542">
    <property type="entry name" value="Sigma70_r2"/>
    <property type="match status" value="1"/>
</dbReference>
<dbReference type="Gene3D" id="1.10.10.10">
    <property type="entry name" value="Winged helix-like DNA-binding domain superfamily/Winged helix DNA-binding domain"/>
    <property type="match status" value="1"/>
</dbReference>
<accession>A0A285VEZ5</accession>
<dbReference type="GO" id="GO:0006352">
    <property type="term" value="P:DNA-templated transcription initiation"/>
    <property type="evidence" value="ECO:0007669"/>
    <property type="project" value="InterPro"/>
</dbReference>
<dbReference type="Gene3D" id="1.10.1740.10">
    <property type="match status" value="1"/>
</dbReference>
<dbReference type="InterPro" id="IPR036388">
    <property type="entry name" value="WH-like_DNA-bd_sf"/>
</dbReference>
<evidence type="ECO:0000313" key="9">
    <source>
        <dbReference type="Proteomes" id="UP000219688"/>
    </source>
</evidence>
<dbReference type="OrthoDB" id="265863at2"/>
<dbReference type="InterPro" id="IPR007627">
    <property type="entry name" value="RNA_pol_sigma70_r2"/>
</dbReference>
<dbReference type="NCBIfam" id="TIGR02937">
    <property type="entry name" value="sigma70-ECF"/>
    <property type="match status" value="1"/>
</dbReference>
<evidence type="ECO:0000256" key="4">
    <source>
        <dbReference type="ARBA" id="ARBA00023125"/>
    </source>
</evidence>
<dbReference type="RefSeq" id="WP_097187050.1">
    <property type="nucleotide sequence ID" value="NZ_OBQK01000001.1"/>
</dbReference>
<keyword evidence="3" id="KW-0731">Sigma factor</keyword>
<dbReference type="InterPro" id="IPR013325">
    <property type="entry name" value="RNA_pol_sigma_r2"/>
</dbReference>
<sequence length="203" mass="22178">MVTEPPRAGGGSGTSPPSLASQAGEVFAAYVDGRHEAIGELVELLTPLLWQVARAHGCAQHAAEDVVQETWLRLVDHLEDIRDPRAVLGWLVVAVKRESWRNCKLARRNTYDETGTVDPGDVEDGPETLAILTERQGALWAAVGELPERCRALLRVVAFVDRPDYDQVSAALGMPRGSIGPTRGRCLDKLRRALVADPRWVDA</sequence>
<feature type="region of interest" description="Disordered" evidence="6">
    <location>
        <begin position="1"/>
        <end position="20"/>
    </location>
</feature>
<evidence type="ECO:0000256" key="1">
    <source>
        <dbReference type="ARBA" id="ARBA00010641"/>
    </source>
</evidence>
<keyword evidence="4" id="KW-0238">DNA-binding</keyword>
<dbReference type="InterPro" id="IPR013324">
    <property type="entry name" value="RNA_pol_sigma_r3/r4-like"/>
</dbReference>
<feature type="domain" description="RNA polymerase sigma-70 region 2" evidence="7">
    <location>
        <begin position="41"/>
        <end position="101"/>
    </location>
</feature>
<evidence type="ECO:0000256" key="3">
    <source>
        <dbReference type="ARBA" id="ARBA00023082"/>
    </source>
</evidence>
<keyword evidence="9" id="KW-1185">Reference proteome</keyword>
<protein>
    <submittedName>
        <fullName evidence="8">RNA polymerase sigma factor, sigma-70 family</fullName>
    </submittedName>
</protein>
<organism evidence="8 9">
    <name type="scientific">Ornithinimicrobium cerasi</name>
    <dbReference type="NCBI Taxonomy" id="2248773"/>
    <lineage>
        <taxon>Bacteria</taxon>
        <taxon>Bacillati</taxon>
        <taxon>Actinomycetota</taxon>
        <taxon>Actinomycetes</taxon>
        <taxon>Micrococcales</taxon>
        <taxon>Ornithinimicrobiaceae</taxon>
        <taxon>Ornithinimicrobium</taxon>
    </lineage>
</organism>
<evidence type="ECO:0000313" key="8">
    <source>
        <dbReference type="EMBL" id="SOC52543.1"/>
    </source>
</evidence>
<dbReference type="EMBL" id="OBQK01000001">
    <property type="protein sequence ID" value="SOC52543.1"/>
    <property type="molecule type" value="Genomic_DNA"/>
</dbReference>
<keyword evidence="2" id="KW-0805">Transcription regulation</keyword>
<dbReference type="PANTHER" id="PTHR43133:SF8">
    <property type="entry name" value="RNA POLYMERASE SIGMA FACTOR HI_1459-RELATED"/>
    <property type="match status" value="1"/>
</dbReference>
<dbReference type="InterPro" id="IPR014284">
    <property type="entry name" value="RNA_pol_sigma-70_dom"/>
</dbReference>
<dbReference type="GO" id="GO:0003677">
    <property type="term" value="F:DNA binding"/>
    <property type="evidence" value="ECO:0007669"/>
    <property type="project" value="UniProtKB-KW"/>
</dbReference>
<comment type="similarity">
    <text evidence="1">Belongs to the sigma-70 factor family. ECF subfamily.</text>
</comment>
<evidence type="ECO:0000256" key="5">
    <source>
        <dbReference type="ARBA" id="ARBA00023163"/>
    </source>
</evidence>
<evidence type="ECO:0000259" key="7">
    <source>
        <dbReference type="Pfam" id="PF04542"/>
    </source>
</evidence>